<sequence length="40" mass="4512">MPTVLGERYDAFLHLEETTPLQPLHLERADEHVPVASEAV</sequence>
<reference evidence="1 2" key="1">
    <citation type="submission" date="2023-12" db="EMBL/GenBank/DDBJ databases">
        <title>Blastococcus brunescens sp. nov., an actonobacterium isolated from sandstone collected in sahara desert.</title>
        <authorList>
            <person name="Gtari M."/>
            <person name="Ghodhbane F."/>
        </authorList>
    </citation>
    <scope>NUCLEOTIDE SEQUENCE [LARGE SCALE GENOMIC DNA]</scope>
    <source>
        <strain evidence="1 2">BMG 8361</strain>
    </source>
</reference>
<keyword evidence="2" id="KW-1185">Reference proteome</keyword>
<proteinExistence type="predicted"/>
<gene>
    <name evidence="1" type="ORF">U6N30_20325</name>
</gene>
<evidence type="ECO:0000313" key="2">
    <source>
        <dbReference type="Proteomes" id="UP001324287"/>
    </source>
</evidence>
<protein>
    <submittedName>
        <fullName evidence="1">Uncharacterized protein</fullName>
    </submittedName>
</protein>
<evidence type="ECO:0000313" key="1">
    <source>
        <dbReference type="EMBL" id="WRL62357.1"/>
    </source>
</evidence>
<dbReference type="RefSeq" id="WP_324273712.1">
    <property type="nucleotide sequence ID" value="NZ_CP141261.1"/>
</dbReference>
<organism evidence="1 2">
    <name type="scientific">Blastococcus brunescens</name>
    <dbReference type="NCBI Taxonomy" id="1564165"/>
    <lineage>
        <taxon>Bacteria</taxon>
        <taxon>Bacillati</taxon>
        <taxon>Actinomycetota</taxon>
        <taxon>Actinomycetes</taxon>
        <taxon>Geodermatophilales</taxon>
        <taxon>Geodermatophilaceae</taxon>
        <taxon>Blastococcus</taxon>
    </lineage>
</organism>
<dbReference type="EMBL" id="CP141261">
    <property type="protein sequence ID" value="WRL62357.1"/>
    <property type="molecule type" value="Genomic_DNA"/>
</dbReference>
<accession>A0ABZ1AW40</accession>
<dbReference type="Proteomes" id="UP001324287">
    <property type="component" value="Chromosome"/>
</dbReference>
<name>A0ABZ1AW40_9ACTN</name>